<sequence length="510" mass="57109">MSDDEDDDLFADSDSGGDTDDLIASSKKTAPIAKPKRIVKKSTAAATGAKRKRIPDADNDDDDDDDGPGLFDSESDDDAKPAAKKSPTKNPMSKRQRMEALQAKKRNEMRAVNAVPRSSDGERKQAAVDDDEDSYDSAEYVRTKEDLDFIDTEGDDADAVAELYAEQNFDDERGEAMEEPARKKKIKGAGSSTYRGRSERAQLEAEADEDDPILQAMNKLKKKKKLQKKYTELEEDAKPFLARMEEAAEEDEEAVRQRRPALRKLKMIDEVTDTLAKRDMHRPLLDHDLLTISKRWIQPLPNGTLGNVTVRQRLLSSIASMTGENGITASDLKRSEFGKVVMALYMHKSETPAMKRQLKSLIDQWSRPIFKKSGNMRDLGRVDRTGTGISQINRVHMMEEQDRERAAKPAIIRGHRGGKDQDLDSLIRQGVKGKTESGINRVRVPFSKGFQYSVRPENKVSGDVDKRRLVGGPTQDTRGKLSRRMVEKGRTKSKNQRSANISIEGRATKG</sequence>
<dbReference type="PROSITE" id="PS51319">
    <property type="entry name" value="TFIIS_N"/>
    <property type="match status" value="1"/>
</dbReference>
<dbReference type="GO" id="GO:0016973">
    <property type="term" value="P:poly(A)+ mRNA export from nucleus"/>
    <property type="evidence" value="ECO:0007669"/>
    <property type="project" value="TreeGrafter"/>
</dbReference>
<feature type="region of interest" description="Disordered" evidence="2">
    <location>
        <begin position="1"/>
        <end position="139"/>
    </location>
</feature>
<organism evidence="4 5">
    <name type="scientific">Nitzschia inconspicua</name>
    <dbReference type="NCBI Taxonomy" id="303405"/>
    <lineage>
        <taxon>Eukaryota</taxon>
        <taxon>Sar</taxon>
        <taxon>Stramenopiles</taxon>
        <taxon>Ochrophyta</taxon>
        <taxon>Bacillariophyta</taxon>
        <taxon>Bacillariophyceae</taxon>
        <taxon>Bacillariophycidae</taxon>
        <taxon>Bacillariales</taxon>
        <taxon>Bacillariaceae</taxon>
        <taxon>Nitzschia</taxon>
    </lineage>
</organism>
<feature type="region of interest" description="Disordered" evidence="2">
    <location>
        <begin position="464"/>
        <end position="510"/>
    </location>
</feature>
<feature type="compositionally biased region" description="Basic residues" evidence="2">
    <location>
        <begin position="82"/>
        <end position="95"/>
    </location>
</feature>
<dbReference type="OrthoDB" id="21124at2759"/>
<evidence type="ECO:0000256" key="1">
    <source>
        <dbReference type="PROSITE-ProRule" id="PRU00649"/>
    </source>
</evidence>
<dbReference type="PANTHER" id="PTHR46010:SF1">
    <property type="entry name" value="PROTEIN IWS1 HOMOLOG"/>
    <property type="match status" value="1"/>
</dbReference>
<evidence type="ECO:0000256" key="2">
    <source>
        <dbReference type="SAM" id="MobiDB-lite"/>
    </source>
</evidence>
<dbReference type="InterPro" id="IPR017923">
    <property type="entry name" value="TFIIS_N"/>
</dbReference>
<proteinExistence type="predicted"/>
<feature type="region of interest" description="Disordered" evidence="2">
    <location>
        <begin position="166"/>
        <end position="207"/>
    </location>
</feature>
<name>A0A9K3LR53_9STRA</name>
<comment type="caution">
    <text evidence="4">The sequence shown here is derived from an EMBL/GenBank/DDBJ whole genome shotgun (WGS) entry which is preliminary data.</text>
</comment>
<evidence type="ECO:0000313" key="5">
    <source>
        <dbReference type="Proteomes" id="UP000693970"/>
    </source>
</evidence>
<comment type="subcellular location">
    <subcellularLocation>
        <location evidence="1">Nucleus</location>
    </subcellularLocation>
</comment>
<accession>A0A9K3LR53</accession>
<reference evidence="4" key="2">
    <citation type="submission" date="2021-04" db="EMBL/GenBank/DDBJ databases">
        <authorList>
            <person name="Podell S."/>
        </authorList>
    </citation>
    <scope>NUCLEOTIDE SEQUENCE</scope>
    <source>
        <strain evidence="4">Hildebrandi</strain>
    </source>
</reference>
<dbReference type="PANTHER" id="PTHR46010">
    <property type="entry name" value="PROTEIN IWS1 HOMOLOG"/>
    <property type="match status" value="1"/>
</dbReference>
<gene>
    <name evidence="4" type="ORF">IV203_029099</name>
</gene>
<evidence type="ECO:0000313" key="4">
    <source>
        <dbReference type="EMBL" id="KAG7366429.1"/>
    </source>
</evidence>
<dbReference type="GO" id="GO:0005634">
    <property type="term" value="C:nucleus"/>
    <property type="evidence" value="ECO:0007669"/>
    <property type="project" value="UniProtKB-SubCell"/>
</dbReference>
<dbReference type="AlphaFoldDB" id="A0A9K3LR53"/>
<feature type="domain" description="TFIIS N-terminal" evidence="3">
    <location>
        <begin position="291"/>
        <end position="372"/>
    </location>
</feature>
<feature type="compositionally biased region" description="Basic and acidic residues" evidence="2">
    <location>
        <begin position="170"/>
        <end position="181"/>
    </location>
</feature>
<protein>
    <submittedName>
        <fullName evidence="4">TFIIS helical bundle-like domain containing protein</fullName>
    </submittedName>
</protein>
<evidence type="ECO:0000259" key="3">
    <source>
        <dbReference type="PROSITE" id="PS51319"/>
    </source>
</evidence>
<keyword evidence="5" id="KW-1185">Reference proteome</keyword>
<dbReference type="EMBL" id="JAGRRH010000007">
    <property type="protein sequence ID" value="KAG7366429.1"/>
    <property type="molecule type" value="Genomic_DNA"/>
</dbReference>
<feature type="compositionally biased region" description="Acidic residues" evidence="2">
    <location>
        <begin position="1"/>
        <end position="21"/>
    </location>
</feature>
<dbReference type="Proteomes" id="UP000693970">
    <property type="component" value="Unassembled WGS sequence"/>
</dbReference>
<keyword evidence="1" id="KW-0539">Nucleus</keyword>
<dbReference type="InterPro" id="IPR051037">
    <property type="entry name" value="RNAPII_TF_IWS1"/>
</dbReference>
<feature type="compositionally biased region" description="Acidic residues" evidence="2">
    <location>
        <begin position="57"/>
        <end position="77"/>
    </location>
</feature>
<reference evidence="4" key="1">
    <citation type="journal article" date="2021" name="Sci. Rep.">
        <title>Diploid genomic architecture of Nitzschia inconspicua, an elite biomass production diatom.</title>
        <authorList>
            <person name="Oliver A."/>
            <person name="Podell S."/>
            <person name="Pinowska A."/>
            <person name="Traller J.C."/>
            <person name="Smith S.R."/>
            <person name="McClure R."/>
            <person name="Beliaev A."/>
            <person name="Bohutskyi P."/>
            <person name="Hill E.A."/>
            <person name="Rabines A."/>
            <person name="Zheng H."/>
            <person name="Allen L.Z."/>
            <person name="Kuo A."/>
            <person name="Grigoriev I.V."/>
            <person name="Allen A.E."/>
            <person name="Hazlebeck D."/>
            <person name="Allen E.E."/>
        </authorList>
    </citation>
    <scope>NUCLEOTIDE SEQUENCE</scope>
    <source>
        <strain evidence="4">Hildebrandi</strain>
    </source>
</reference>
<dbReference type="Pfam" id="PF08711">
    <property type="entry name" value="Med26"/>
    <property type="match status" value="1"/>
</dbReference>